<evidence type="ECO:0000313" key="2">
    <source>
        <dbReference type="Proteomes" id="UP000822688"/>
    </source>
</evidence>
<dbReference type="AlphaFoldDB" id="A0A8T0IMN1"/>
<dbReference type="EMBL" id="CM026423">
    <property type="protein sequence ID" value="KAG0584219.1"/>
    <property type="molecule type" value="Genomic_DNA"/>
</dbReference>
<evidence type="ECO:0000313" key="1">
    <source>
        <dbReference type="EMBL" id="KAG0584219.1"/>
    </source>
</evidence>
<reference evidence="1" key="1">
    <citation type="submission" date="2020-06" db="EMBL/GenBank/DDBJ databases">
        <title>WGS assembly of Ceratodon purpureus strain R40.</title>
        <authorList>
            <person name="Carey S.B."/>
            <person name="Jenkins J."/>
            <person name="Shu S."/>
            <person name="Lovell J.T."/>
            <person name="Sreedasyam A."/>
            <person name="Maumus F."/>
            <person name="Tiley G.P."/>
            <person name="Fernandez-Pozo N."/>
            <person name="Barry K."/>
            <person name="Chen C."/>
            <person name="Wang M."/>
            <person name="Lipzen A."/>
            <person name="Daum C."/>
            <person name="Saski C.A."/>
            <person name="Payton A.C."/>
            <person name="Mcbreen J.C."/>
            <person name="Conrad R.E."/>
            <person name="Kollar L.M."/>
            <person name="Olsson S."/>
            <person name="Huttunen S."/>
            <person name="Landis J.B."/>
            <person name="Wickett N.J."/>
            <person name="Johnson M.G."/>
            <person name="Rensing S.A."/>
            <person name="Grimwood J."/>
            <person name="Schmutz J."/>
            <person name="Mcdaniel S.F."/>
        </authorList>
    </citation>
    <scope>NUCLEOTIDE SEQUENCE</scope>
    <source>
        <strain evidence="1">R40</strain>
    </source>
</reference>
<sequence>MARGMEAMQAVGNVASVTQLMSNVTSSLSAIQKALADMRDLPVELRELQYTADEGDRKIRSLSKVLRPEDVDRVLPCLERLSTALEVVRNQERQLAGRRNVGLDFIRGLLGSGASEQLAEAKRLKASIQSDLNIIDGVLIELVHSKLDSVTVNSGSLVAESEMAVELEALSRRQVAARIIKEVSAASFNSSIYHPLEGMEITSDGDDGDDADVERGSVVGGYEVENNSKIRLNMEAEEARYFYVVTFDSSISEPHLFRPAIALAKNQLQSTRPGTFKRIFPDPHRYKHDDPESWRLTKHKNVPKDEIERCFVYVVFSRSRLEPDGEVPTIVHVKQKLDSVKTSPDEEEIIVERLQFDVI</sequence>
<comment type="caution">
    <text evidence="1">The sequence shown here is derived from an EMBL/GenBank/DDBJ whole genome shotgun (WGS) entry which is preliminary data.</text>
</comment>
<organism evidence="1 2">
    <name type="scientific">Ceratodon purpureus</name>
    <name type="common">Fire moss</name>
    <name type="synonym">Dicranum purpureum</name>
    <dbReference type="NCBI Taxonomy" id="3225"/>
    <lineage>
        <taxon>Eukaryota</taxon>
        <taxon>Viridiplantae</taxon>
        <taxon>Streptophyta</taxon>
        <taxon>Embryophyta</taxon>
        <taxon>Bryophyta</taxon>
        <taxon>Bryophytina</taxon>
        <taxon>Bryopsida</taxon>
        <taxon>Dicranidae</taxon>
        <taxon>Pseudoditrichales</taxon>
        <taxon>Ditrichaceae</taxon>
        <taxon>Ceratodon</taxon>
    </lineage>
</organism>
<gene>
    <name evidence="1" type="ORF">KC19_3G194400</name>
</gene>
<name>A0A8T0IMN1_CERPU</name>
<protein>
    <submittedName>
        <fullName evidence="1">Uncharacterized protein</fullName>
    </submittedName>
</protein>
<keyword evidence="2" id="KW-1185">Reference proteome</keyword>
<dbReference type="Proteomes" id="UP000822688">
    <property type="component" value="Chromosome 3"/>
</dbReference>
<proteinExistence type="predicted"/>
<accession>A0A8T0IMN1</accession>